<proteinExistence type="predicted"/>
<feature type="region of interest" description="Disordered" evidence="1">
    <location>
        <begin position="110"/>
        <end position="135"/>
    </location>
</feature>
<comment type="caution">
    <text evidence="2">The sequence shown here is derived from an EMBL/GenBank/DDBJ whole genome shotgun (WGS) entry which is preliminary data.</text>
</comment>
<organism evidence="2 3">
    <name type="scientific">Actinomortierella ambigua</name>
    <dbReference type="NCBI Taxonomy" id="1343610"/>
    <lineage>
        <taxon>Eukaryota</taxon>
        <taxon>Fungi</taxon>
        <taxon>Fungi incertae sedis</taxon>
        <taxon>Mucoromycota</taxon>
        <taxon>Mortierellomycotina</taxon>
        <taxon>Mortierellomycetes</taxon>
        <taxon>Mortierellales</taxon>
        <taxon>Mortierellaceae</taxon>
        <taxon>Actinomortierella</taxon>
    </lineage>
</organism>
<evidence type="ECO:0000313" key="3">
    <source>
        <dbReference type="Proteomes" id="UP000807716"/>
    </source>
</evidence>
<accession>A0A9P6PVF2</accession>
<dbReference type="OrthoDB" id="2385222at2759"/>
<dbReference type="AlphaFoldDB" id="A0A9P6PVF2"/>
<name>A0A9P6PVF2_9FUNG</name>
<dbReference type="Proteomes" id="UP000807716">
    <property type="component" value="Unassembled WGS sequence"/>
</dbReference>
<sequence length="135" mass="14625">MSSVRLVNSSYEVVEFPTTQEAYQFVLTLDPPMAFRTDSPTPVCVPLDPESSPDQLQLRTYAILPLSEEETQALSVKMQKMVEEMKKGGGIPGMTDAHADLITALAKSAGAPFDSNSDTGNKDKDDNTKNATEAL</sequence>
<gene>
    <name evidence="2" type="ORF">DFQ27_007184</name>
</gene>
<evidence type="ECO:0000313" key="2">
    <source>
        <dbReference type="EMBL" id="KAG0253816.1"/>
    </source>
</evidence>
<keyword evidence="3" id="KW-1185">Reference proteome</keyword>
<protein>
    <submittedName>
        <fullName evidence="2">Uncharacterized protein</fullName>
    </submittedName>
</protein>
<dbReference type="EMBL" id="JAAAJB010000555">
    <property type="protein sequence ID" value="KAG0253816.1"/>
    <property type="molecule type" value="Genomic_DNA"/>
</dbReference>
<reference evidence="2" key="1">
    <citation type="journal article" date="2020" name="Fungal Divers.">
        <title>Resolving the Mortierellaceae phylogeny through synthesis of multi-gene phylogenetics and phylogenomics.</title>
        <authorList>
            <person name="Vandepol N."/>
            <person name="Liber J."/>
            <person name="Desiro A."/>
            <person name="Na H."/>
            <person name="Kennedy M."/>
            <person name="Barry K."/>
            <person name="Grigoriev I.V."/>
            <person name="Miller A.N."/>
            <person name="O'Donnell K."/>
            <person name="Stajich J.E."/>
            <person name="Bonito G."/>
        </authorList>
    </citation>
    <scope>NUCLEOTIDE SEQUENCE</scope>
    <source>
        <strain evidence="2">BC1065</strain>
    </source>
</reference>
<evidence type="ECO:0000256" key="1">
    <source>
        <dbReference type="SAM" id="MobiDB-lite"/>
    </source>
</evidence>